<dbReference type="InterPro" id="IPR055170">
    <property type="entry name" value="GFO_IDH_MocA-like_dom"/>
</dbReference>
<dbReference type="PANTHER" id="PTHR22604:SF105">
    <property type="entry name" value="TRANS-1,2-DIHYDROBENZENE-1,2-DIOL DEHYDROGENASE"/>
    <property type="match status" value="1"/>
</dbReference>
<proteinExistence type="inferred from homology"/>
<evidence type="ECO:0000313" key="6">
    <source>
        <dbReference type="Proteomes" id="UP001273505"/>
    </source>
</evidence>
<reference evidence="5 6" key="1">
    <citation type="submission" date="2023-11" db="EMBL/GenBank/DDBJ databases">
        <title>Gilvimarinus fulvus sp. nov., isolated from the surface of Kelp.</title>
        <authorList>
            <person name="Sun Y.Y."/>
            <person name="Gong Y."/>
            <person name="Du Z.J."/>
        </authorList>
    </citation>
    <scope>NUCLEOTIDE SEQUENCE [LARGE SCALE GENOMIC DNA]</scope>
    <source>
        <strain evidence="5 6">SDUM040013</strain>
    </source>
</reference>
<dbReference type="InterPro" id="IPR050984">
    <property type="entry name" value="Gfo/Idh/MocA_domain"/>
</dbReference>
<evidence type="ECO:0000259" key="3">
    <source>
        <dbReference type="Pfam" id="PF01408"/>
    </source>
</evidence>
<dbReference type="PANTHER" id="PTHR22604">
    <property type="entry name" value="OXIDOREDUCTASES"/>
    <property type="match status" value="1"/>
</dbReference>
<gene>
    <name evidence="5" type="ORF">SCD92_06345</name>
</gene>
<accession>A0ABU4RXS0</accession>
<evidence type="ECO:0000256" key="2">
    <source>
        <dbReference type="ARBA" id="ARBA00023002"/>
    </source>
</evidence>
<dbReference type="SUPFAM" id="SSF51735">
    <property type="entry name" value="NAD(P)-binding Rossmann-fold domains"/>
    <property type="match status" value="1"/>
</dbReference>
<dbReference type="Gene3D" id="3.40.50.720">
    <property type="entry name" value="NAD(P)-binding Rossmann-like Domain"/>
    <property type="match status" value="1"/>
</dbReference>
<comment type="caution">
    <text evidence="5">The sequence shown here is derived from an EMBL/GenBank/DDBJ whole genome shotgun (WGS) entry which is preliminary data.</text>
</comment>
<evidence type="ECO:0000259" key="4">
    <source>
        <dbReference type="Pfam" id="PF22725"/>
    </source>
</evidence>
<keyword evidence="2" id="KW-0560">Oxidoreductase</keyword>
<evidence type="ECO:0000313" key="5">
    <source>
        <dbReference type="EMBL" id="MDX6848972.1"/>
    </source>
</evidence>
<feature type="domain" description="GFO/IDH/MocA-like oxidoreductase" evidence="4">
    <location>
        <begin position="134"/>
        <end position="246"/>
    </location>
</feature>
<sequence>MHKVRWGVLSTAKIARNHVIPAIQTSHYGEINAIASRHPAQAKQTAQELGIARGHESYEQLLADPNIDAIYNPLPNHLHVPWTLKALAAGKHVLVEKPVGLDQAQAQQLLNASRQYPKLKVMEAFMYRFHPQWQKVKDLLGSIGPVRNIQCEFSYNNREADNIRNQAAMGGGALMDIGCYGISLARFLFAAEPKRVLGHQQFMGFEVDTITNALMEFEQGSASFSCSTKTEGGQWVLVSGENGSVRLAIPFNPVADTPTQVVVRQNGSEHIIDIAPANHYRNMADQFCQAIINDSDVPTPLSDALANMQALDAIVASAQDGVWKSL</sequence>
<protein>
    <submittedName>
        <fullName evidence="5">Gfo/Idh/MocA family oxidoreductase</fullName>
    </submittedName>
</protein>
<dbReference type="Proteomes" id="UP001273505">
    <property type="component" value="Unassembled WGS sequence"/>
</dbReference>
<dbReference type="InterPro" id="IPR000683">
    <property type="entry name" value="Gfo/Idh/MocA-like_OxRdtase_N"/>
</dbReference>
<keyword evidence="6" id="KW-1185">Reference proteome</keyword>
<dbReference type="SUPFAM" id="SSF55347">
    <property type="entry name" value="Glyceraldehyde-3-phosphate dehydrogenase-like, C-terminal domain"/>
    <property type="match status" value="1"/>
</dbReference>
<organism evidence="5 6">
    <name type="scientific">Gilvimarinus gilvus</name>
    <dbReference type="NCBI Taxonomy" id="3058038"/>
    <lineage>
        <taxon>Bacteria</taxon>
        <taxon>Pseudomonadati</taxon>
        <taxon>Pseudomonadota</taxon>
        <taxon>Gammaproteobacteria</taxon>
        <taxon>Cellvibrionales</taxon>
        <taxon>Cellvibrionaceae</taxon>
        <taxon>Gilvimarinus</taxon>
    </lineage>
</organism>
<dbReference type="InterPro" id="IPR036291">
    <property type="entry name" value="NAD(P)-bd_dom_sf"/>
</dbReference>
<dbReference type="Pfam" id="PF01408">
    <property type="entry name" value="GFO_IDH_MocA"/>
    <property type="match status" value="1"/>
</dbReference>
<dbReference type="RefSeq" id="WP_302723465.1">
    <property type="nucleotide sequence ID" value="NZ_JAULRU010000617.1"/>
</dbReference>
<feature type="domain" description="Gfo/Idh/MocA-like oxidoreductase N-terminal" evidence="3">
    <location>
        <begin position="5"/>
        <end position="119"/>
    </location>
</feature>
<dbReference type="EMBL" id="JAXAFO010000008">
    <property type="protein sequence ID" value="MDX6848972.1"/>
    <property type="molecule type" value="Genomic_DNA"/>
</dbReference>
<comment type="similarity">
    <text evidence="1">Belongs to the Gfo/Idh/MocA family.</text>
</comment>
<dbReference type="Pfam" id="PF22725">
    <property type="entry name" value="GFO_IDH_MocA_C3"/>
    <property type="match status" value="1"/>
</dbReference>
<dbReference type="Gene3D" id="3.30.360.10">
    <property type="entry name" value="Dihydrodipicolinate Reductase, domain 2"/>
    <property type="match status" value="1"/>
</dbReference>
<name>A0ABU4RXS0_9GAMM</name>
<evidence type="ECO:0000256" key="1">
    <source>
        <dbReference type="ARBA" id="ARBA00010928"/>
    </source>
</evidence>